<dbReference type="PANTHER" id="PTHR33116:SF78">
    <property type="entry name" value="OS12G0587133 PROTEIN"/>
    <property type="match status" value="1"/>
</dbReference>
<comment type="caution">
    <text evidence="1">The sequence shown here is derived from an EMBL/GenBank/DDBJ whole genome shotgun (WGS) entry which is preliminary data.</text>
</comment>
<dbReference type="EMBL" id="LXQA010148491">
    <property type="protein sequence ID" value="MCI25653.1"/>
    <property type="molecule type" value="Genomic_DNA"/>
</dbReference>
<organism evidence="1 2">
    <name type="scientific">Trifolium medium</name>
    <dbReference type="NCBI Taxonomy" id="97028"/>
    <lineage>
        <taxon>Eukaryota</taxon>
        <taxon>Viridiplantae</taxon>
        <taxon>Streptophyta</taxon>
        <taxon>Embryophyta</taxon>
        <taxon>Tracheophyta</taxon>
        <taxon>Spermatophyta</taxon>
        <taxon>Magnoliopsida</taxon>
        <taxon>eudicotyledons</taxon>
        <taxon>Gunneridae</taxon>
        <taxon>Pentapetalae</taxon>
        <taxon>rosids</taxon>
        <taxon>fabids</taxon>
        <taxon>Fabales</taxon>
        <taxon>Fabaceae</taxon>
        <taxon>Papilionoideae</taxon>
        <taxon>50 kb inversion clade</taxon>
        <taxon>NPAAA clade</taxon>
        <taxon>Hologalegina</taxon>
        <taxon>IRL clade</taxon>
        <taxon>Trifolieae</taxon>
        <taxon>Trifolium</taxon>
    </lineage>
</organism>
<sequence>LWTLKAILRSFELASGLKVNFAKSCVMGVNVSSDFLDLAERFLHCRIGSLPFMYLGLPVGANPRKEITWKPLLDTLAKRLNDWQNSVLLNYKGNSYGEVLKRIVRLLGLAGRMFVNQKLMEA</sequence>
<reference evidence="1 2" key="1">
    <citation type="journal article" date="2018" name="Front. Plant Sci.">
        <title>Red Clover (Trifolium pratense) and Zigzag Clover (T. medium) - A Picture of Genomic Similarities and Differences.</title>
        <authorList>
            <person name="Dluhosova J."/>
            <person name="Istvanek J."/>
            <person name="Nedelnik J."/>
            <person name="Repkova J."/>
        </authorList>
    </citation>
    <scope>NUCLEOTIDE SEQUENCE [LARGE SCALE GENOMIC DNA]</scope>
    <source>
        <strain evidence="2">cv. 10/8</strain>
        <tissue evidence="1">Leaf</tissue>
    </source>
</reference>
<keyword evidence="2" id="KW-1185">Reference proteome</keyword>
<keyword evidence="1" id="KW-0695">RNA-directed DNA polymerase</keyword>
<dbReference type="Proteomes" id="UP000265520">
    <property type="component" value="Unassembled WGS sequence"/>
</dbReference>
<dbReference type="AlphaFoldDB" id="A0A392QML9"/>
<evidence type="ECO:0000313" key="1">
    <source>
        <dbReference type="EMBL" id="MCI25653.1"/>
    </source>
</evidence>
<name>A0A392QML9_9FABA</name>
<evidence type="ECO:0000313" key="2">
    <source>
        <dbReference type="Proteomes" id="UP000265520"/>
    </source>
</evidence>
<dbReference type="GO" id="GO:0003964">
    <property type="term" value="F:RNA-directed DNA polymerase activity"/>
    <property type="evidence" value="ECO:0007669"/>
    <property type="project" value="UniProtKB-KW"/>
</dbReference>
<accession>A0A392QML9</accession>
<keyword evidence="1" id="KW-0808">Transferase</keyword>
<keyword evidence="1" id="KW-0548">Nucleotidyltransferase</keyword>
<feature type="non-terminal residue" evidence="1">
    <location>
        <position position="1"/>
    </location>
</feature>
<proteinExistence type="predicted"/>
<dbReference type="PANTHER" id="PTHR33116">
    <property type="entry name" value="REVERSE TRANSCRIPTASE ZINC-BINDING DOMAIN-CONTAINING PROTEIN-RELATED-RELATED"/>
    <property type="match status" value="1"/>
</dbReference>
<protein>
    <submittedName>
        <fullName evidence="1">RNA-directed DNA polymerase (Reverse transcriptase)</fullName>
    </submittedName>
</protein>